<evidence type="ECO:0000313" key="1">
    <source>
        <dbReference type="EMBL" id="KIY67758.1"/>
    </source>
</evidence>
<dbReference type="EMBL" id="KN880518">
    <property type="protein sequence ID" value="KIY67758.1"/>
    <property type="molecule type" value="Genomic_DNA"/>
</dbReference>
<protein>
    <submittedName>
        <fullName evidence="1">Uncharacterized protein</fullName>
    </submittedName>
</protein>
<evidence type="ECO:0000313" key="2">
    <source>
        <dbReference type="Proteomes" id="UP000054007"/>
    </source>
</evidence>
<proteinExistence type="predicted"/>
<gene>
    <name evidence="1" type="ORF">CYLTODRAFT_454194</name>
</gene>
<dbReference type="AlphaFoldDB" id="A0A0D7BB64"/>
<organism evidence="1 2">
    <name type="scientific">Cylindrobasidium torrendii FP15055 ss-10</name>
    <dbReference type="NCBI Taxonomy" id="1314674"/>
    <lineage>
        <taxon>Eukaryota</taxon>
        <taxon>Fungi</taxon>
        <taxon>Dikarya</taxon>
        <taxon>Basidiomycota</taxon>
        <taxon>Agaricomycotina</taxon>
        <taxon>Agaricomycetes</taxon>
        <taxon>Agaricomycetidae</taxon>
        <taxon>Agaricales</taxon>
        <taxon>Marasmiineae</taxon>
        <taxon>Physalacriaceae</taxon>
        <taxon>Cylindrobasidium</taxon>
    </lineage>
</organism>
<dbReference type="STRING" id="1314674.A0A0D7BB64"/>
<keyword evidence="2" id="KW-1185">Reference proteome</keyword>
<dbReference type="Proteomes" id="UP000054007">
    <property type="component" value="Unassembled WGS sequence"/>
</dbReference>
<reference evidence="1 2" key="1">
    <citation type="journal article" date="2015" name="Fungal Genet. Biol.">
        <title>Evolution of novel wood decay mechanisms in Agaricales revealed by the genome sequences of Fistulina hepatica and Cylindrobasidium torrendii.</title>
        <authorList>
            <person name="Floudas D."/>
            <person name="Held B.W."/>
            <person name="Riley R."/>
            <person name="Nagy L.G."/>
            <person name="Koehler G."/>
            <person name="Ransdell A.S."/>
            <person name="Younus H."/>
            <person name="Chow J."/>
            <person name="Chiniquy J."/>
            <person name="Lipzen A."/>
            <person name="Tritt A."/>
            <person name="Sun H."/>
            <person name="Haridas S."/>
            <person name="LaButti K."/>
            <person name="Ohm R.A."/>
            <person name="Kues U."/>
            <person name="Blanchette R.A."/>
            <person name="Grigoriev I.V."/>
            <person name="Minto R.E."/>
            <person name="Hibbett D.S."/>
        </authorList>
    </citation>
    <scope>NUCLEOTIDE SEQUENCE [LARGE SCALE GENOMIC DNA]</scope>
    <source>
        <strain evidence="1 2">FP15055 ss-10</strain>
    </source>
</reference>
<name>A0A0D7BB64_9AGAR</name>
<accession>A0A0D7BB64</accession>
<dbReference type="OrthoDB" id="2574141at2759"/>
<sequence>MRHSFIVPNHIGFNLDIPAWMKLRAAADDALRWVTAHPSVLDAPFMVSYAIILCALIQYHTWARRKEVEGITALQQLQTAIDGWSQALPDDFLSLKRSEYAVIQVFLDAVEKVHQPGYSSFESKRGLSPTVGVQNRLPTSTVGFALLSDGTSSSGGILVITAEKAKEIKDLPPGTVIIGTQGEGLGAVVQVVGQPSSTVELETLLSPQHEMLHPYSVDSAMFSDSFSFPQDMQMQILEGSQEQGLSGFF</sequence>